<keyword evidence="5" id="KW-1185">Reference proteome</keyword>
<evidence type="ECO:0000256" key="1">
    <source>
        <dbReference type="SAM" id="SignalP"/>
    </source>
</evidence>
<dbReference type="AlphaFoldDB" id="A0A369JC61"/>
<sequence>MMLFRVFGFLSLFFQTHVYSQTTLAPKKFLTVPLGNVKPAGWLMDQLVVQTNGLAGHLHEFYDYASQTDWTGGTSYYSNLEEAGSYWFNAMVPNGVLVNNSAINAKTSQFLSYVLSHQDNTGWLGPEVGTTKPRLLWGRYPFLFGAIQMTEVDTTLTNQVVTAMHKFVAVANTMLKAGEGVDAWAATRWEDFVIALQWLYDFHPNGNEALLIDTMQRLKWTGVPWEKVFSQHYFPTTAVENTPNPFDPLTWHGVNMAEGLKALPSTYRFTHNQSDLDTASKGWDMLFQYHGRPSGIFAADEYLAGLEAVRGTELCLVVETMFSGSYLYQVIGDPKFADRVERITYNALPATLTGDMWSRQYLQQQNQIGAKNMNPNPFPNDGAYSNVFGLEPNYPCCTVNHPQGWPKFISNAFLTTPDQKSLVHLYLGPFMTSVTLASNNKVTATVETIYPFSDTLTTTITATQTFTYFVRIPSWVVGGTISINGATTRALTPSNGLQSVSASAGTTKFVLNLPADIKTESRPHGSIAVQRGPLHYAFDIPRSQKVLKRNAQQSLAVDLEFDATAAWQYAIDPATLKFNNVPPASGKLPSPIFDSGKSPLTISVTACPISWATAGDTFAAAPPPNPACTGAQKAITLAPYGTTKLRIGEFPTFRST</sequence>
<proteinExistence type="predicted"/>
<feature type="domain" description="Non-reducing end beta-L-arabinofuranosidase-like GH127 catalytic" evidence="2">
    <location>
        <begin position="262"/>
        <end position="408"/>
    </location>
</feature>
<evidence type="ECO:0000313" key="5">
    <source>
        <dbReference type="Proteomes" id="UP000076154"/>
    </source>
</evidence>
<evidence type="ECO:0008006" key="6">
    <source>
        <dbReference type="Google" id="ProtNLM"/>
    </source>
</evidence>
<dbReference type="SUPFAM" id="SSF48208">
    <property type="entry name" value="Six-hairpin glycosidases"/>
    <property type="match status" value="1"/>
</dbReference>
<feature type="chain" id="PRO_5016663683" description="Non-reducing end beta-L-arabinofuranosidase" evidence="1">
    <location>
        <begin position="21"/>
        <end position="656"/>
    </location>
</feature>
<reference evidence="4" key="1">
    <citation type="submission" date="2018-04" db="EMBL/GenBank/DDBJ databases">
        <title>Whole genome sequencing of Hypsizygus marmoreus.</title>
        <authorList>
            <person name="Choi I.-G."/>
            <person name="Min B."/>
            <person name="Kim J.-G."/>
            <person name="Kim S."/>
            <person name="Oh Y.-L."/>
            <person name="Kong W.-S."/>
            <person name="Park H."/>
            <person name="Jeong J."/>
            <person name="Song E.-S."/>
        </authorList>
    </citation>
    <scope>NUCLEOTIDE SEQUENCE [LARGE SCALE GENOMIC DNA]</scope>
    <source>
        <strain evidence="4">51987-8</strain>
    </source>
</reference>
<dbReference type="InterPro" id="IPR012878">
    <property type="entry name" value="Beta-AFase-like_GH127_cat"/>
</dbReference>
<dbReference type="InterPro" id="IPR008928">
    <property type="entry name" value="6-hairpin_glycosidase_sf"/>
</dbReference>
<feature type="domain" description="Non-reducing end beta-L-arabinofuranosidase-like GH127 middle" evidence="3">
    <location>
        <begin position="426"/>
        <end position="503"/>
    </location>
</feature>
<evidence type="ECO:0000313" key="4">
    <source>
        <dbReference type="EMBL" id="RDB19709.1"/>
    </source>
</evidence>
<evidence type="ECO:0000259" key="3">
    <source>
        <dbReference type="Pfam" id="PF20736"/>
    </source>
</evidence>
<dbReference type="PANTHER" id="PTHR31151">
    <property type="entry name" value="PROLINE-TRNA LIGASE (DUF1680)"/>
    <property type="match status" value="1"/>
</dbReference>
<name>A0A369JC61_HYPMA</name>
<dbReference type="OrthoDB" id="5358475at2759"/>
<dbReference type="STRING" id="39966.A0A369JC61"/>
<organism evidence="4 5">
    <name type="scientific">Hypsizygus marmoreus</name>
    <name type="common">White beech mushroom</name>
    <name type="synonym">Agaricus marmoreus</name>
    <dbReference type="NCBI Taxonomy" id="39966"/>
    <lineage>
        <taxon>Eukaryota</taxon>
        <taxon>Fungi</taxon>
        <taxon>Dikarya</taxon>
        <taxon>Basidiomycota</taxon>
        <taxon>Agaricomycotina</taxon>
        <taxon>Agaricomycetes</taxon>
        <taxon>Agaricomycetidae</taxon>
        <taxon>Agaricales</taxon>
        <taxon>Tricholomatineae</taxon>
        <taxon>Lyophyllaceae</taxon>
        <taxon>Hypsizygus</taxon>
    </lineage>
</organism>
<dbReference type="Proteomes" id="UP000076154">
    <property type="component" value="Unassembled WGS sequence"/>
</dbReference>
<dbReference type="GO" id="GO:0005975">
    <property type="term" value="P:carbohydrate metabolic process"/>
    <property type="evidence" value="ECO:0007669"/>
    <property type="project" value="InterPro"/>
</dbReference>
<accession>A0A369JC61</accession>
<protein>
    <recommendedName>
        <fullName evidence="6">Non-reducing end beta-L-arabinofuranosidase</fullName>
    </recommendedName>
</protein>
<keyword evidence="1" id="KW-0732">Signal</keyword>
<dbReference type="Pfam" id="PF20736">
    <property type="entry name" value="Glyco_hydro127M"/>
    <property type="match status" value="1"/>
</dbReference>
<evidence type="ECO:0000259" key="2">
    <source>
        <dbReference type="Pfam" id="PF07944"/>
    </source>
</evidence>
<dbReference type="EMBL" id="LUEZ02000076">
    <property type="protein sequence ID" value="RDB19709.1"/>
    <property type="molecule type" value="Genomic_DNA"/>
</dbReference>
<gene>
    <name evidence="4" type="ORF">Hypma_013162</name>
</gene>
<dbReference type="PANTHER" id="PTHR31151:SF0">
    <property type="entry name" value="PROLINE-TRNA LIGASE (DUF1680)"/>
    <property type="match status" value="1"/>
</dbReference>
<feature type="signal peptide" evidence="1">
    <location>
        <begin position="1"/>
        <end position="20"/>
    </location>
</feature>
<dbReference type="Pfam" id="PF07944">
    <property type="entry name" value="Beta-AFase-like_GH127_cat"/>
    <property type="match status" value="1"/>
</dbReference>
<comment type="caution">
    <text evidence="4">The sequence shown here is derived from an EMBL/GenBank/DDBJ whole genome shotgun (WGS) entry which is preliminary data.</text>
</comment>
<dbReference type="InterPro" id="IPR049046">
    <property type="entry name" value="Beta-AFase-like_GH127_middle"/>
</dbReference>
<dbReference type="InParanoid" id="A0A369JC61"/>